<organism evidence="1 2">
    <name type="scientific">Rhizophagus irregularis (strain DAOM 197198w)</name>
    <name type="common">Glomus intraradices</name>
    <dbReference type="NCBI Taxonomy" id="1432141"/>
    <lineage>
        <taxon>Eukaryota</taxon>
        <taxon>Fungi</taxon>
        <taxon>Fungi incertae sedis</taxon>
        <taxon>Mucoromycota</taxon>
        <taxon>Glomeromycotina</taxon>
        <taxon>Glomeromycetes</taxon>
        <taxon>Glomerales</taxon>
        <taxon>Glomeraceae</taxon>
        <taxon>Rhizophagus</taxon>
    </lineage>
</organism>
<reference evidence="1 2" key="1">
    <citation type="submission" date="2014-02" db="EMBL/GenBank/DDBJ databases">
        <title>Single nucleus genome sequencing reveals high similarity among nuclei of an endomycorrhizal fungus.</title>
        <authorList>
            <person name="Lin K."/>
            <person name="Geurts R."/>
            <person name="Zhang Z."/>
            <person name="Limpens E."/>
            <person name="Saunders D.G."/>
            <person name="Mu D."/>
            <person name="Pang E."/>
            <person name="Cao H."/>
            <person name="Cha H."/>
            <person name="Lin T."/>
            <person name="Zhou Q."/>
            <person name="Shang Y."/>
            <person name="Li Y."/>
            <person name="Ivanov S."/>
            <person name="Sharma T."/>
            <person name="Velzen R.V."/>
            <person name="Ruijter N.D."/>
            <person name="Aanen D.K."/>
            <person name="Win J."/>
            <person name="Kamoun S."/>
            <person name="Bisseling T."/>
            <person name="Huang S."/>
        </authorList>
    </citation>
    <scope>NUCLEOTIDE SEQUENCE [LARGE SCALE GENOMIC DNA]</scope>
    <source>
        <strain evidence="2">DAOM197198w</strain>
    </source>
</reference>
<comment type="caution">
    <text evidence="1">The sequence shown here is derived from an EMBL/GenBank/DDBJ whole genome shotgun (WGS) entry which is preliminary data.</text>
</comment>
<gene>
    <name evidence="1" type="ORF">RirG_008510</name>
</gene>
<protein>
    <submittedName>
        <fullName evidence="1">Uncharacterized protein</fullName>
    </submittedName>
</protein>
<dbReference type="Proteomes" id="UP000022910">
    <property type="component" value="Unassembled WGS sequence"/>
</dbReference>
<dbReference type="AlphaFoldDB" id="A0A015KHN8"/>
<dbReference type="HOGENOM" id="CLU_2321629_0_0_1"/>
<keyword evidence="2" id="KW-1185">Reference proteome</keyword>
<sequence>MLTEKIKKKLLYTEYWETPYEKWGVDTWDSFFYEKYSGSKRKSRSALAVELKVLNKHLKPGREKEKVSILKHNLKVSILHVLGREDANEHSKCATPCILRLWGITSSRLDLSTVMM</sequence>
<proteinExistence type="predicted"/>
<name>A0A015KHN8_RHIIW</name>
<dbReference type="EMBL" id="JEMT01005373">
    <property type="protein sequence ID" value="EXX79140.1"/>
    <property type="molecule type" value="Genomic_DNA"/>
</dbReference>
<evidence type="ECO:0000313" key="2">
    <source>
        <dbReference type="Proteomes" id="UP000022910"/>
    </source>
</evidence>
<accession>A0A015KHN8</accession>
<evidence type="ECO:0000313" key="1">
    <source>
        <dbReference type="EMBL" id="EXX79140.1"/>
    </source>
</evidence>